<dbReference type="Gene3D" id="1.25.40.10">
    <property type="entry name" value="Tetratricopeptide repeat domain"/>
    <property type="match status" value="1"/>
</dbReference>
<evidence type="ECO:0000313" key="3">
    <source>
        <dbReference type="Proteomes" id="UP000239047"/>
    </source>
</evidence>
<keyword evidence="1" id="KW-0802">TPR repeat</keyword>
<dbReference type="RefSeq" id="WP_104058723.1">
    <property type="nucleotide sequence ID" value="NZ_PREZ01000005.1"/>
</dbReference>
<organism evidence="2 3">
    <name type="scientific">Jeotgalibacillus proteolyticus</name>
    <dbReference type="NCBI Taxonomy" id="2082395"/>
    <lineage>
        <taxon>Bacteria</taxon>
        <taxon>Bacillati</taxon>
        <taxon>Bacillota</taxon>
        <taxon>Bacilli</taxon>
        <taxon>Bacillales</taxon>
        <taxon>Caryophanaceae</taxon>
        <taxon>Jeotgalibacillus</taxon>
    </lineage>
</organism>
<comment type="caution">
    <text evidence="2">The sequence shown here is derived from an EMBL/GenBank/DDBJ whole genome shotgun (WGS) entry which is preliminary data.</text>
</comment>
<dbReference type="OrthoDB" id="2676051at2"/>
<accession>A0A2S5G9Q5</accession>
<gene>
    <name evidence="2" type="ORF">C4B60_14415</name>
</gene>
<proteinExistence type="predicted"/>
<dbReference type="InterPro" id="IPR011990">
    <property type="entry name" value="TPR-like_helical_dom_sf"/>
</dbReference>
<keyword evidence="3" id="KW-1185">Reference proteome</keyword>
<dbReference type="Proteomes" id="UP000239047">
    <property type="component" value="Unassembled WGS sequence"/>
</dbReference>
<reference evidence="2 3" key="1">
    <citation type="submission" date="2018-02" db="EMBL/GenBank/DDBJ databases">
        <title>Jeotgalibacillus proteolyticum sp. nov. a protease producing bacterium isolated from ocean sediments of Laizhou Bay.</title>
        <authorList>
            <person name="Li Y."/>
        </authorList>
    </citation>
    <scope>NUCLEOTIDE SEQUENCE [LARGE SCALE GENOMIC DNA]</scope>
    <source>
        <strain evidence="2 3">22-7</strain>
    </source>
</reference>
<sequence>MNHLTTMTLLEKGNRKVHLTPIRMAVHSPCSIMEAASPEGNLYQLYFHRQQFLAAKKVTRSKRGSYLELAMTKGIVFLCPHPVVSQYITRHEKVKNRSLTELYSYSKKHFSPLEVSQIFRCMDSVIQAEKLFKVMREAYYEYRRDGKWGKAYAVLLTIEEAFPTHDWTASTKHDASFTAYHKKYSTVSDSLLKNDPTTCEWMLWKDRQNESSRKKWLDSYSQEPVFSTAAFAFLYENHQRETDETIFPLFLNEARKQFSPHEIKDLLLQMSTSGQEVISREAFRQCIRTEAFDEAITTLINHPFSLAAQDIRSLKEIIPQVKWDNRLPIEQLSMVLIPILKDEKKDLDSLLTACIPTLSKTHGLSYLIDWLKPLEDSKCSLPIYQKVKKLVAYAEDPDKQAKAGALYYELGLKREAIEAFSYEMELNPDDPSPVKWLFTLYRETGNLDEASAYKQLLQSMS</sequence>
<name>A0A2S5G9Q5_9BACL</name>
<dbReference type="PROSITE" id="PS50005">
    <property type="entry name" value="TPR"/>
    <property type="match status" value="1"/>
</dbReference>
<evidence type="ECO:0000313" key="2">
    <source>
        <dbReference type="EMBL" id="PPA69730.1"/>
    </source>
</evidence>
<evidence type="ECO:0000256" key="1">
    <source>
        <dbReference type="PROSITE-ProRule" id="PRU00339"/>
    </source>
</evidence>
<feature type="repeat" description="TPR" evidence="1">
    <location>
        <begin position="397"/>
        <end position="430"/>
    </location>
</feature>
<protein>
    <submittedName>
        <fullName evidence="2">Uncharacterized protein</fullName>
    </submittedName>
</protein>
<dbReference type="EMBL" id="PREZ01000005">
    <property type="protein sequence ID" value="PPA69730.1"/>
    <property type="molecule type" value="Genomic_DNA"/>
</dbReference>
<dbReference type="InterPro" id="IPR019734">
    <property type="entry name" value="TPR_rpt"/>
</dbReference>
<dbReference type="AlphaFoldDB" id="A0A2S5G9Q5"/>
<dbReference type="SUPFAM" id="SSF48452">
    <property type="entry name" value="TPR-like"/>
    <property type="match status" value="1"/>
</dbReference>